<dbReference type="InterPro" id="IPR013663">
    <property type="entry name" value="Helicase_SWF/SNF/SWI_bac"/>
</dbReference>
<keyword evidence="5" id="KW-0067">ATP-binding</keyword>
<feature type="domain" description="Helicase C-terminal" evidence="4">
    <location>
        <begin position="364"/>
        <end position="526"/>
    </location>
</feature>
<name>A0A9D2RW08_9FIRM</name>
<dbReference type="EMBL" id="DWYZ01000157">
    <property type="protein sequence ID" value="HJB28767.1"/>
    <property type="molecule type" value="Genomic_DNA"/>
</dbReference>
<dbReference type="PROSITE" id="PS51192">
    <property type="entry name" value="HELICASE_ATP_BIND_1"/>
    <property type="match status" value="1"/>
</dbReference>
<evidence type="ECO:0000313" key="6">
    <source>
        <dbReference type="Proteomes" id="UP000823842"/>
    </source>
</evidence>
<dbReference type="GO" id="GO:0004386">
    <property type="term" value="F:helicase activity"/>
    <property type="evidence" value="ECO:0007669"/>
    <property type="project" value="UniProtKB-KW"/>
</dbReference>
<dbReference type="Pfam" id="PF08455">
    <property type="entry name" value="SNF2_assoc"/>
    <property type="match status" value="1"/>
</dbReference>
<accession>A0A9D2RW08</accession>
<comment type="caution">
    <text evidence="5">The sequence shown here is derived from an EMBL/GenBank/DDBJ whole genome shotgun (WGS) entry which is preliminary data.</text>
</comment>
<dbReference type="AlphaFoldDB" id="A0A9D2RW08"/>
<keyword evidence="5" id="KW-0347">Helicase</keyword>
<dbReference type="PROSITE" id="PS50096">
    <property type="entry name" value="IQ"/>
    <property type="match status" value="1"/>
</dbReference>
<feature type="coiled-coil region" evidence="2">
    <location>
        <begin position="484"/>
        <end position="511"/>
    </location>
</feature>
<dbReference type="InterPro" id="IPR027417">
    <property type="entry name" value="P-loop_NTPase"/>
</dbReference>
<keyword evidence="2" id="KW-0175">Coiled coil</keyword>
<dbReference type="InterPro" id="IPR000330">
    <property type="entry name" value="SNF2_N"/>
</dbReference>
<organism evidence="5 6">
    <name type="scientific">Candidatus Blautia faecavium</name>
    <dbReference type="NCBI Taxonomy" id="2838487"/>
    <lineage>
        <taxon>Bacteria</taxon>
        <taxon>Bacillati</taxon>
        <taxon>Bacillota</taxon>
        <taxon>Clostridia</taxon>
        <taxon>Lachnospirales</taxon>
        <taxon>Lachnospiraceae</taxon>
        <taxon>Blautia</taxon>
    </lineage>
</organism>
<dbReference type="Gene3D" id="3.40.50.10810">
    <property type="entry name" value="Tandem AAA-ATPase domain"/>
    <property type="match status" value="1"/>
</dbReference>
<dbReference type="CDD" id="cd18793">
    <property type="entry name" value="SF2_C_SNF"/>
    <property type="match status" value="1"/>
</dbReference>
<dbReference type="InterPro" id="IPR014001">
    <property type="entry name" value="Helicase_ATP-bd"/>
</dbReference>
<keyword evidence="1" id="KW-0378">Hydrolase</keyword>
<dbReference type="Pfam" id="PF00176">
    <property type="entry name" value="SNF2-rel_dom"/>
    <property type="match status" value="1"/>
</dbReference>
<evidence type="ECO:0000259" key="4">
    <source>
        <dbReference type="PROSITE" id="PS51194"/>
    </source>
</evidence>
<gene>
    <name evidence="5" type="ORF">IAA06_08230</name>
</gene>
<reference evidence="5" key="1">
    <citation type="journal article" date="2021" name="PeerJ">
        <title>Extensive microbial diversity within the chicken gut microbiome revealed by metagenomics and culture.</title>
        <authorList>
            <person name="Gilroy R."/>
            <person name="Ravi A."/>
            <person name="Getino M."/>
            <person name="Pursley I."/>
            <person name="Horton D.L."/>
            <person name="Alikhan N.F."/>
            <person name="Baker D."/>
            <person name="Gharbi K."/>
            <person name="Hall N."/>
            <person name="Watson M."/>
            <person name="Adriaenssens E.M."/>
            <person name="Foster-Nyarko E."/>
            <person name="Jarju S."/>
            <person name="Secka A."/>
            <person name="Antonio M."/>
            <person name="Oren A."/>
            <person name="Chaudhuri R.R."/>
            <person name="La Ragione R."/>
            <person name="Hildebrand F."/>
            <person name="Pallen M.J."/>
        </authorList>
    </citation>
    <scope>NUCLEOTIDE SEQUENCE</scope>
    <source>
        <strain evidence="5">ChiSjej1B19-5720</strain>
    </source>
</reference>
<dbReference type="Pfam" id="PF00271">
    <property type="entry name" value="Helicase_C"/>
    <property type="match status" value="1"/>
</dbReference>
<dbReference type="InterPro" id="IPR049730">
    <property type="entry name" value="SNF2/RAD54-like_C"/>
</dbReference>
<evidence type="ECO:0000313" key="5">
    <source>
        <dbReference type="EMBL" id="HJB28767.1"/>
    </source>
</evidence>
<dbReference type="Gene3D" id="3.40.50.300">
    <property type="entry name" value="P-loop containing nucleotide triphosphate hydrolases"/>
    <property type="match status" value="1"/>
</dbReference>
<dbReference type="SMART" id="SM00490">
    <property type="entry name" value="HELICc"/>
    <property type="match status" value="1"/>
</dbReference>
<evidence type="ECO:0000256" key="1">
    <source>
        <dbReference type="ARBA" id="ARBA00022801"/>
    </source>
</evidence>
<dbReference type="InterPro" id="IPR001650">
    <property type="entry name" value="Helicase_C-like"/>
</dbReference>
<evidence type="ECO:0000259" key="3">
    <source>
        <dbReference type="PROSITE" id="PS51192"/>
    </source>
</evidence>
<proteinExistence type="predicted"/>
<protein>
    <submittedName>
        <fullName evidence="5">DEAD/DEAH box helicase</fullName>
    </submittedName>
</protein>
<keyword evidence="5" id="KW-0547">Nucleotide-binding</keyword>
<dbReference type="GO" id="GO:0005524">
    <property type="term" value="F:ATP binding"/>
    <property type="evidence" value="ECO:0007669"/>
    <property type="project" value="InterPro"/>
</dbReference>
<evidence type="ECO:0000256" key="2">
    <source>
        <dbReference type="SAM" id="Coils"/>
    </source>
</evidence>
<dbReference type="PANTHER" id="PTHR10799">
    <property type="entry name" value="SNF2/RAD54 HELICASE FAMILY"/>
    <property type="match status" value="1"/>
</dbReference>
<feature type="domain" description="Helicase ATP-binding" evidence="3">
    <location>
        <begin position="79"/>
        <end position="243"/>
    </location>
</feature>
<dbReference type="SUPFAM" id="SSF52540">
    <property type="entry name" value="P-loop containing nucleoside triphosphate hydrolases"/>
    <property type="match status" value="2"/>
</dbReference>
<dbReference type="Proteomes" id="UP000823842">
    <property type="component" value="Unassembled WGS sequence"/>
</dbReference>
<dbReference type="GO" id="GO:0016787">
    <property type="term" value="F:hydrolase activity"/>
    <property type="evidence" value="ECO:0007669"/>
    <property type="project" value="UniProtKB-KW"/>
</dbReference>
<feature type="non-terminal residue" evidence="5">
    <location>
        <position position="1"/>
    </location>
</feature>
<dbReference type="PROSITE" id="PS51194">
    <property type="entry name" value="HELICASE_CTER"/>
    <property type="match status" value="1"/>
</dbReference>
<reference evidence="5" key="2">
    <citation type="submission" date="2021-04" db="EMBL/GenBank/DDBJ databases">
        <authorList>
            <person name="Gilroy R."/>
        </authorList>
    </citation>
    <scope>NUCLEOTIDE SEQUENCE</scope>
    <source>
        <strain evidence="5">ChiSjej1B19-5720</strain>
    </source>
</reference>
<sequence>GLGLTGKDLRKERLALPSYRALYLDEQLKESGSLLSSRDQYFCSLIKNMKTMGKTLYEVPKEQEQILKEYQKQGYLWMKTEKQYGFGGILADEMGLGKTLQVIAFLWSEFLEGKDGESWKALIVTPASLVFNWANEIQRFAPKLPVRMIVGTAEERKEQIKNIREREVVITSYELLRRDILYYDDLTFSCEIIDEAQYIKNHGTQSAKTVKTIRAAFHMALTGTPVENRLSELWSIFDYLMPGFLYGYERFRREIELPVIQMDEEKAKARLQKMIRPFVLRRLKKDVLKELPDKLEKNVFSRMEGEQQRIYEAHVKRLQMMLARQSEREFRNSRIQILAEITKLRQICCHPGLLYQDYTGGSAKLETCVELIKNAINGGHKLLVFSQFTSMLELVIQRLQKEKISFYVLTGATLKEERVRLADAFNQDDTSVFCISLRAGGTGLNLTAADMVIHYDPWWNLAVQNQATDRAHRIGQKNVVSVYKLFAKDTIEEKIKNLQEQKKELADEILTGDGMDSVRLSRQEILELLK</sequence>
<dbReference type="InterPro" id="IPR038718">
    <property type="entry name" value="SNF2-like_sf"/>
</dbReference>
<dbReference type="SMART" id="SM00487">
    <property type="entry name" value="DEXDc"/>
    <property type="match status" value="1"/>
</dbReference>